<dbReference type="OrthoDB" id="185373at2759"/>
<dbReference type="InParanoid" id="D8SGS2"/>
<feature type="repeat" description="PPR" evidence="2">
    <location>
        <begin position="180"/>
        <end position="214"/>
    </location>
</feature>
<dbReference type="InterPro" id="IPR046960">
    <property type="entry name" value="PPR_At4g14850-like_plant"/>
</dbReference>
<dbReference type="PROSITE" id="PS51257">
    <property type="entry name" value="PROKAR_LIPOPROTEIN"/>
    <property type="match status" value="1"/>
</dbReference>
<dbReference type="InterPro" id="IPR011990">
    <property type="entry name" value="TPR-like_helical_dom_sf"/>
</dbReference>
<evidence type="ECO:0000313" key="4">
    <source>
        <dbReference type="Proteomes" id="UP000001514"/>
    </source>
</evidence>
<dbReference type="KEGG" id="smo:SELMODRAFT_116520"/>
<dbReference type="SUPFAM" id="SSF48452">
    <property type="entry name" value="TPR-like"/>
    <property type="match status" value="1"/>
</dbReference>
<proteinExistence type="predicted"/>
<dbReference type="PANTHER" id="PTHR47926">
    <property type="entry name" value="PENTATRICOPEPTIDE REPEAT-CONTAINING PROTEIN"/>
    <property type="match status" value="1"/>
</dbReference>
<dbReference type="Gramene" id="EFJ16398">
    <property type="protein sequence ID" value="EFJ16398"/>
    <property type="gene ID" value="SELMODRAFT_116520"/>
</dbReference>
<name>D8SGS2_SELML</name>
<sequence length="346" mass="37729">MERRGIRPDAFTYSSVAAACAAIGPAAIDAGRALHLQILKSGFHSDVALDNTLLNMYARCGSIVEARKLFDGMRRRSVISWSTMVAAYAHGGHHLQALDLYKAMESSSPAVKPNCITHANALSACAALGDLAEGRRIHARVVAEEWSGAAVVCSALIHMYAKCSCLDDARRVFDELRHRDLVCWNSMVAAYAQLGHLGSAVAVYREMVLDGTDPSSITLIGLVIGASHAGRVEDGRGYFVEFVDHHREVELLWEHYMCLVDLLGRCGWLQDAEELVETMPFEPCVTGWMTLLSGCRIHGDVERAEHAAEMVGELEPGGEGAQSILMLGALAEKEWDVMSLIKRHLG</sequence>
<dbReference type="GO" id="GO:0003723">
    <property type="term" value="F:RNA binding"/>
    <property type="evidence" value="ECO:0007669"/>
    <property type="project" value="InterPro"/>
</dbReference>
<dbReference type="NCBIfam" id="TIGR00756">
    <property type="entry name" value="PPR"/>
    <property type="match status" value="4"/>
</dbReference>
<organism evidence="4">
    <name type="scientific">Selaginella moellendorffii</name>
    <name type="common">Spikemoss</name>
    <dbReference type="NCBI Taxonomy" id="88036"/>
    <lineage>
        <taxon>Eukaryota</taxon>
        <taxon>Viridiplantae</taxon>
        <taxon>Streptophyta</taxon>
        <taxon>Embryophyta</taxon>
        <taxon>Tracheophyta</taxon>
        <taxon>Lycopodiopsida</taxon>
        <taxon>Selaginellales</taxon>
        <taxon>Selaginellaceae</taxon>
        <taxon>Selaginella</taxon>
    </lineage>
</organism>
<keyword evidence="1" id="KW-0677">Repeat</keyword>
<dbReference type="EMBL" id="GL377619">
    <property type="protein sequence ID" value="EFJ16398.1"/>
    <property type="molecule type" value="Genomic_DNA"/>
</dbReference>
<evidence type="ECO:0008006" key="5">
    <source>
        <dbReference type="Google" id="ProtNLM"/>
    </source>
</evidence>
<protein>
    <recommendedName>
        <fullName evidence="5">Pentacotripeptide-repeat region of PRORP domain-containing protein</fullName>
    </recommendedName>
</protein>
<dbReference type="AlphaFoldDB" id="D8SGS2"/>
<dbReference type="GO" id="GO:0048731">
    <property type="term" value="P:system development"/>
    <property type="evidence" value="ECO:0007669"/>
    <property type="project" value="UniProtKB-ARBA"/>
</dbReference>
<dbReference type="GO" id="GO:0009451">
    <property type="term" value="P:RNA modification"/>
    <property type="evidence" value="ECO:0007669"/>
    <property type="project" value="InterPro"/>
</dbReference>
<dbReference type="PANTHER" id="PTHR47926:SF533">
    <property type="entry name" value="DYW DOMAIN-CONTAINING PROTEIN"/>
    <property type="match status" value="1"/>
</dbReference>
<feature type="repeat" description="PPR" evidence="2">
    <location>
        <begin position="46"/>
        <end position="80"/>
    </location>
</feature>
<dbReference type="Proteomes" id="UP000001514">
    <property type="component" value="Unassembled WGS sequence"/>
</dbReference>
<dbReference type="eggNOG" id="KOG4197">
    <property type="taxonomic scope" value="Eukaryota"/>
</dbReference>
<evidence type="ECO:0000256" key="1">
    <source>
        <dbReference type="ARBA" id="ARBA00022737"/>
    </source>
</evidence>
<reference evidence="3 4" key="1">
    <citation type="journal article" date="2011" name="Science">
        <title>The Selaginella genome identifies genetic changes associated with the evolution of vascular plants.</title>
        <authorList>
            <person name="Banks J.A."/>
            <person name="Nishiyama T."/>
            <person name="Hasebe M."/>
            <person name="Bowman J.L."/>
            <person name="Gribskov M."/>
            <person name="dePamphilis C."/>
            <person name="Albert V.A."/>
            <person name="Aono N."/>
            <person name="Aoyama T."/>
            <person name="Ambrose B.A."/>
            <person name="Ashton N.W."/>
            <person name="Axtell M.J."/>
            <person name="Barker E."/>
            <person name="Barker M.S."/>
            <person name="Bennetzen J.L."/>
            <person name="Bonawitz N.D."/>
            <person name="Chapple C."/>
            <person name="Cheng C."/>
            <person name="Correa L.G."/>
            <person name="Dacre M."/>
            <person name="DeBarry J."/>
            <person name="Dreyer I."/>
            <person name="Elias M."/>
            <person name="Engstrom E.M."/>
            <person name="Estelle M."/>
            <person name="Feng L."/>
            <person name="Finet C."/>
            <person name="Floyd S.K."/>
            <person name="Frommer W.B."/>
            <person name="Fujita T."/>
            <person name="Gramzow L."/>
            <person name="Gutensohn M."/>
            <person name="Harholt J."/>
            <person name="Hattori M."/>
            <person name="Heyl A."/>
            <person name="Hirai T."/>
            <person name="Hiwatashi Y."/>
            <person name="Ishikawa M."/>
            <person name="Iwata M."/>
            <person name="Karol K.G."/>
            <person name="Koehler B."/>
            <person name="Kolukisaoglu U."/>
            <person name="Kubo M."/>
            <person name="Kurata T."/>
            <person name="Lalonde S."/>
            <person name="Li K."/>
            <person name="Li Y."/>
            <person name="Litt A."/>
            <person name="Lyons E."/>
            <person name="Manning G."/>
            <person name="Maruyama T."/>
            <person name="Michael T.P."/>
            <person name="Mikami K."/>
            <person name="Miyazaki S."/>
            <person name="Morinaga S."/>
            <person name="Murata T."/>
            <person name="Mueller-Roeber B."/>
            <person name="Nelson D.R."/>
            <person name="Obara M."/>
            <person name="Oguri Y."/>
            <person name="Olmstead R.G."/>
            <person name="Onodera N."/>
            <person name="Petersen B.L."/>
            <person name="Pils B."/>
            <person name="Prigge M."/>
            <person name="Rensing S.A."/>
            <person name="Riano-Pachon D.M."/>
            <person name="Roberts A.W."/>
            <person name="Sato Y."/>
            <person name="Scheller H.V."/>
            <person name="Schulz B."/>
            <person name="Schulz C."/>
            <person name="Shakirov E.V."/>
            <person name="Shibagaki N."/>
            <person name="Shinohara N."/>
            <person name="Shippen D.E."/>
            <person name="Soerensen I."/>
            <person name="Sotooka R."/>
            <person name="Sugimoto N."/>
            <person name="Sugita M."/>
            <person name="Sumikawa N."/>
            <person name="Tanurdzic M."/>
            <person name="Theissen G."/>
            <person name="Ulvskov P."/>
            <person name="Wakazuki S."/>
            <person name="Weng J.K."/>
            <person name="Willats W.W."/>
            <person name="Wipf D."/>
            <person name="Wolf P.G."/>
            <person name="Yang L."/>
            <person name="Zimmer A.D."/>
            <person name="Zhu Q."/>
            <person name="Mitros T."/>
            <person name="Hellsten U."/>
            <person name="Loque D."/>
            <person name="Otillar R."/>
            <person name="Salamov A."/>
            <person name="Schmutz J."/>
            <person name="Shapiro H."/>
            <person name="Lindquist E."/>
            <person name="Lucas S."/>
            <person name="Rokhsar D."/>
            <person name="Grigoriev I.V."/>
        </authorList>
    </citation>
    <scope>NUCLEOTIDE SEQUENCE [LARGE SCALE GENOMIC DNA]</scope>
</reference>
<accession>D8SGS2</accession>
<dbReference type="Gene3D" id="1.25.40.10">
    <property type="entry name" value="Tetratricopeptide repeat domain"/>
    <property type="match status" value="3"/>
</dbReference>
<gene>
    <name evidence="3" type="ORF">SELMODRAFT_116520</name>
</gene>
<dbReference type="InterPro" id="IPR002885">
    <property type="entry name" value="PPR_rpt"/>
</dbReference>
<evidence type="ECO:0000256" key="2">
    <source>
        <dbReference type="PROSITE-ProRule" id="PRU00708"/>
    </source>
</evidence>
<dbReference type="HOGENOM" id="CLU_002706_0_0_1"/>
<dbReference type="OMA" id="SIAWMTL"/>
<dbReference type="FunFam" id="1.25.40.10:FF:000031">
    <property type="entry name" value="Pentatricopeptide repeat-containing protein mitochondrial"/>
    <property type="match status" value="1"/>
</dbReference>
<dbReference type="Pfam" id="PF01535">
    <property type="entry name" value="PPR"/>
    <property type="match status" value="5"/>
</dbReference>
<evidence type="ECO:0000313" key="3">
    <source>
        <dbReference type="EMBL" id="EFJ16398.1"/>
    </source>
</evidence>
<dbReference type="PROSITE" id="PS51375">
    <property type="entry name" value="PPR"/>
    <property type="match status" value="2"/>
</dbReference>
<dbReference type="FunFam" id="1.25.40.10:FF:000158">
    <property type="entry name" value="pentatricopeptide repeat-containing protein At2g33680"/>
    <property type="match status" value="1"/>
</dbReference>
<keyword evidence="4" id="KW-1185">Reference proteome</keyword>